<feature type="signal peptide" evidence="2">
    <location>
        <begin position="1"/>
        <end position="20"/>
    </location>
</feature>
<protein>
    <submittedName>
        <fullName evidence="3">Uncharacterized protein</fullName>
    </submittedName>
</protein>
<evidence type="ECO:0000313" key="4">
    <source>
        <dbReference type="Proteomes" id="UP001500842"/>
    </source>
</evidence>
<dbReference type="RefSeq" id="WP_344112827.1">
    <property type="nucleotide sequence ID" value="NZ_BAAAOR010000025.1"/>
</dbReference>
<organism evidence="3 4">
    <name type="scientific">Nocardioides humi</name>
    <dbReference type="NCBI Taxonomy" id="449461"/>
    <lineage>
        <taxon>Bacteria</taxon>
        <taxon>Bacillati</taxon>
        <taxon>Actinomycetota</taxon>
        <taxon>Actinomycetes</taxon>
        <taxon>Propionibacteriales</taxon>
        <taxon>Nocardioidaceae</taxon>
        <taxon>Nocardioides</taxon>
    </lineage>
</organism>
<feature type="region of interest" description="Disordered" evidence="1">
    <location>
        <begin position="275"/>
        <end position="313"/>
    </location>
</feature>
<evidence type="ECO:0000256" key="1">
    <source>
        <dbReference type="SAM" id="MobiDB-lite"/>
    </source>
</evidence>
<name>A0ABN2AWF4_9ACTN</name>
<dbReference type="Proteomes" id="UP001500842">
    <property type="component" value="Unassembled WGS sequence"/>
</dbReference>
<comment type="caution">
    <text evidence="3">The sequence shown here is derived from an EMBL/GenBank/DDBJ whole genome shotgun (WGS) entry which is preliminary data.</text>
</comment>
<keyword evidence="2" id="KW-0732">Signal</keyword>
<gene>
    <name evidence="3" type="ORF">GCM10009788_34040</name>
</gene>
<dbReference type="EMBL" id="BAAAOR010000025">
    <property type="protein sequence ID" value="GAA1527844.1"/>
    <property type="molecule type" value="Genomic_DNA"/>
</dbReference>
<feature type="chain" id="PRO_5046531102" evidence="2">
    <location>
        <begin position="21"/>
        <end position="313"/>
    </location>
</feature>
<evidence type="ECO:0000256" key="2">
    <source>
        <dbReference type="SAM" id="SignalP"/>
    </source>
</evidence>
<accession>A0ABN2AWF4</accession>
<sequence length="313" mass="33254">MGLVVVLSGALLACPWRSQAEPTYPGLPEPAFQPGGFIAVSQVGLSETAKARQWVSVPALTATAWSGTVNSILDPEPGVRVRQGAIGDAFFVSPPGAPAPYGYLPPLRVRTVGFGLLPVEAIVQVSQRRADGVPIPIRGQVTEDTLYGEGGKNMRDPHVDDAFEVRVIRVLVDGVDVGLTGQCRTVQPAPVHLTAPSYHIPFEALNDVRAYLATLDPTSYWHSRFGGQLSGTLDLPPFTGCTTKNGDDLSAMMTLSVSGPGNRVVFRTNACGREETDELGRSIPVPTGQYTPDLYPPGCPAPDALPYPDRPGD</sequence>
<evidence type="ECO:0000313" key="3">
    <source>
        <dbReference type="EMBL" id="GAA1527844.1"/>
    </source>
</evidence>
<keyword evidence="4" id="KW-1185">Reference proteome</keyword>
<feature type="compositionally biased region" description="Pro residues" evidence="1">
    <location>
        <begin position="294"/>
        <end position="313"/>
    </location>
</feature>
<reference evidence="3 4" key="1">
    <citation type="journal article" date="2019" name="Int. J. Syst. Evol. Microbiol.">
        <title>The Global Catalogue of Microorganisms (GCM) 10K type strain sequencing project: providing services to taxonomists for standard genome sequencing and annotation.</title>
        <authorList>
            <consortium name="The Broad Institute Genomics Platform"/>
            <consortium name="The Broad Institute Genome Sequencing Center for Infectious Disease"/>
            <person name="Wu L."/>
            <person name="Ma J."/>
        </authorList>
    </citation>
    <scope>NUCLEOTIDE SEQUENCE [LARGE SCALE GENOMIC DNA]</scope>
    <source>
        <strain evidence="3 4">JCM 14942</strain>
    </source>
</reference>
<proteinExistence type="predicted"/>